<protein>
    <recommendedName>
        <fullName evidence="6">Autophagy-related protein 27</fullName>
    </recommendedName>
</protein>
<comment type="caution">
    <text evidence="22">The sequence shown here is derived from an EMBL/GenBank/DDBJ whole genome shotgun (WGS) entry which is preliminary data.</text>
</comment>
<keyword evidence="14" id="KW-0496">Mitochondrion</keyword>
<dbReference type="Pfam" id="PF09451">
    <property type="entry name" value="ATG27"/>
    <property type="match status" value="2"/>
</dbReference>
<dbReference type="RefSeq" id="XP_030990586.1">
    <property type="nucleotide sequence ID" value="XM_031144685.1"/>
</dbReference>
<keyword evidence="8 19" id="KW-0812">Transmembrane</keyword>
<feature type="region of interest" description="Disordered" evidence="18">
    <location>
        <begin position="214"/>
        <end position="237"/>
    </location>
</feature>
<accession>A0A507AGI8</accession>
<name>A0A507AGI8_9PEZI</name>
<dbReference type="AlphaFoldDB" id="A0A507AGI8"/>
<evidence type="ECO:0000256" key="2">
    <source>
        <dbReference type="ARBA" id="ARBA00004358"/>
    </source>
</evidence>
<dbReference type="GeneID" id="41977140"/>
<dbReference type="PROSITE" id="PS51914">
    <property type="entry name" value="MRH"/>
    <property type="match status" value="1"/>
</dbReference>
<dbReference type="Gene3D" id="2.70.130.10">
    <property type="entry name" value="Mannose-6-phosphate receptor binding domain"/>
    <property type="match status" value="1"/>
</dbReference>
<keyword evidence="12" id="KW-0072">Autophagy</keyword>
<feature type="transmembrane region" description="Helical" evidence="19">
    <location>
        <begin position="284"/>
        <end position="304"/>
    </location>
</feature>
<gene>
    <name evidence="22" type="ORF">E0L32_009693</name>
</gene>
<evidence type="ECO:0000256" key="1">
    <source>
        <dbReference type="ARBA" id="ARBA00004304"/>
    </source>
</evidence>
<dbReference type="PANTHER" id="PTHR15071">
    <property type="entry name" value="MANNOSE-6-PHOSPHATE RECEPTOR FAMILY MEMBER"/>
    <property type="match status" value="1"/>
</dbReference>
<dbReference type="Proteomes" id="UP000319257">
    <property type="component" value="Unassembled WGS sequence"/>
</dbReference>
<keyword evidence="7" id="KW-0813">Transport</keyword>
<dbReference type="GO" id="GO:0000139">
    <property type="term" value="C:Golgi membrane"/>
    <property type="evidence" value="ECO:0007669"/>
    <property type="project" value="UniProtKB-SubCell"/>
</dbReference>
<keyword evidence="9 20" id="KW-0732">Signal</keyword>
<dbReference type="GO" id="GO:0006914">
    <property type="term" value="P:autophagy"/>
    <property type="evidence" value="ECO:0007669"/>
    <property type="project" value="UniProtKB-KW"/>
</dbReference>
<evidence type="ECO:0000256" key="12">
    <source>
        <dbReference type="ARBA" id="ARBA00023006"/>
    </source>
</evidence>
<dbReference type="EMBL" id="SKBQ01000072">
    <property type="protein sequence ID" value="TPX08875.1"/>
    <property type="molecule type" value="Genomic_DNA"/>
</dbReference>
<dbReference type="GO" id="GO:0015031">
    <property type="term" value="P:protein transport"/>
    <property type="evidence" value="ECO:0007669"/>
    <property type="project" value="UniProtKB-KW"/>
</dbReference>
<evidence type="ECO:0000256" key="9">
    <source>
        <dbReference type="ARBA" id="ARBA00022729"/>
    </source>
</evidence>
<feature type="signal peptide" evidence="20">
    <location>
        <begin position="1"/>
        <end position="16"/>
    </location>
</feature>
<feature type="compositionally biased region" description="Basic and acidic residues" evidence="18">
    <location>
        <begin position="223"/>
        <end position="237"/>
    </location>
</feature>
<dbReference type="GO" id="GO:0031966">
    <property type="term" value="C:mitochondrial membrane"/>
    <property type="evidence" value="ECO:0007669"/>
    <property type="project" value="UniProtKB-SubCell"/>
</dbReference>
<dbReference type="InterPro" id="IPR018939">
    <property type="entry name" value="Autophagy-rel_prot_27"/>
</dbReference>
<dbReference type="InterPro" id="IPR044865">
    <property type="entry name" value="MRH_dom"/>
</dbReference>
<dbReference type="OrthoDB" id="29460at2759"/>
<evidence type="ECO:0000313" key="22">
    <source>
        <dbReference type="EMBL" id="TPX08875.1"/>
    </source>
</evidence>
<evidence type="ECO:0000256" key="7">
    <source>
        <dbReference type="ARBA" id="ARBA00022448"/>
    </source>
</evidence>
<keyword evidence="16" id="KW-1015">Disulfide bond</keyword>
<keyword evidence="23" id="KW-1185">Reference proteome</keyword>
<dbReference type="PANTHER" id="PTHR15071:SF13">
    <property type="entry name" value="AUTOPHAGY-RELATED PROTEIN 27"/>
    <property type="match status" value="1"/>
</dbReference>
<dbReference type="STRING" id="1093900.A0A507AGI8"/>
<evidence type="ECO:0000256" key="17">
    <source>
        <dbReference type="ARBA" id="ARBA00023329"/>
    </source>
</evidence>
<comment type="subcellular location">
    <subcellularLocation>
        <location evidence="2">Cytoplasmic vesicle membrane</location>
        <topology evidence="2">Single-pass type I membrane protein</topology>
    </subcellularLocation>
    <subcellularLocation>
        <location evidence="4">Golgi apparatus membrane</location>
        <topology evidence="4">Single-pass type I membrane protein</topology>
    </subcellularLocation>
    <subcellularLocation>
        <location evidence="1">Mitochondrion membrane</location>
        <topology evidence="1">Single-pass membrane protein</topology>
    </subcellularLocation>
    <subcellularLocation>
        <location evidence="3">Preautophagosomal structure membrane</location>
        <topology evidence="3">Single-pass type I membrane protein</topology>
    </subcellularLocation>
</comment>
<keyword evidence="11 19" id="KW-1133">Transmembrane helix</keyword>
<dbReference type="InParanoid" id="A0A507AGI8"/>
<evidence type="ECO:0000313" key="23">
    <source>
        <dbReference type="Proteomes" id="UP000319257"/>
    </source>
</evidence>
<keyword evidence="17" id="KW-0968">Cytoplasmic vesicle</keyword>
<evidence type="ECO:0000256" key="11">
    <source>
        <dbReference type="ARBA" id="ARBA00022989"/>
    </source>
</evidence>
<keyword evidence="10" id="KW-0653">Protein transport</keyword>
<reference evidence="22 23" key="1">
    <citation type="submission" date="2019-06" db="EMBL/GenBank/DDBJ databases">
        <title>Draft genome sequence of the filamentous fungus Phialemoniopsis curvata isolated from diesel fuel.</title>
        <authorList>
            <person name="Varaljay V.A."/>
            <person name="Lyon W.J."/>
            <person name="Crouch A.L."/>
            <person name="Drake C.E."/>
            <person name="Hollomon J.M."/>
            <person name="Nadeau L.J."/>
            <person name="Nunn H.S."/>
            <person name="Stevenson B.S."/>
            <person name="Bojanowski C.L."/>
            <person name="Crookes-Goodson W.J."/>
        </authorList>
    </citation>
    <scope>NUCLEOTIDE SEQUENCE [LARGE SCALE GENOMIC DNA]</scope>
    <source>
        <strain evidence="22 23">D216</strain>
    </source>
</reference>
<evidence type="ECO:0000256" key="16">
    <source>
        <dbReference type="ARBA" id="ARBA00023157"/>
    </source>
</evidence>
<feature type="chain" id="PRO_5021344328" description="Autophagy-related protein 27" evidence="20">
    <location>
        <begin position="17"/>
        <end position="357"/>
    </location>
</feature>
<evidence type="ECO:0000256" key="15">
    <source>
        <dbReference type="ARBA" id="ARBA00023136"/>
    </source>
</evidence>
<evidence type="ECO:0000256" key="13">
    <source>
        <dbReference type="ARBA" id="ARBA00023034"/>
    </source>
</evidence>
<dbReference type="GO" id="GO:0034045">
    <property type="term" value="C:phagophore assembly site membrane"/>
    <property type="evidence" value="ECO:0007669"/>
    <property type="project" value="UniProtKB-SubCell"/>
</dbReference>
<evidence type="ECO:0000256" key="18">
    <source>
        <dbReference type="SAM" id="MobiDB-lite"/>
    </source>
</evidence>
<keyword evidence="15 19" id="KW-0472">Membrane</keyword>
<keyword evidence="13" id="KW-0333">Golgi apparatus</keyword>
<proteinExistence type="inferred from homology"/>
<evidence type="ECO:0000256" key="3">
    <source>
        <dbReference type="ARBA" id="ARBA00004472"/>
    </source>
</evidence>
<evidence type="ECO:0000256" key="5">
    <source>
        <dbReference type="ARBA" id="ARBA00005363"/>
    </source>
</evidence>
<feature type="domain" description="MRH" evidence="21">
    <location>
        <begin position="17"/>
        <end position="272"/>
    </location>
</feature>
<sequence>MLVSLLLAASIPAAASLQCDNIVADGHRFNFDKLKGPHSVVTSEFTPPTYKNTTYTIDLCGPLKRKGDVPKGEECPNGTWSTFPVPVRTGRVLGAGSIPTPLCAIKHSIKGDHDDIDEVRPIAGNLRDHGGKDLDFVATRLKTSDSTSDSQKDGVRLVLKGGKYPLASKERASARDQKAIIELICDPNKEGTEGEWKAEDAYESSLERFKYTARNAEGEGEGEGDKDAPGDGEHQLKNPDATLIWDSYGPDKSNGDIDVLRLTWYTKYACESSTGDGGKPREHWGFFTWLVILVFLATASYLIFGSWLNYNRYGARGWDLLPHGDTIRDVPYLLKDWIRRLINTVQGSGSRGGYSAV</sequence>
<evidence type="ECO:0000259" key="21">
    <source>
        <dbReference type="PROSITE" id="PS51914"/>
    </source>
</evidence>
<organism evidence="22 23">
    <name type="scientific">Thyridium curvatum</name>
    <dbReference type="NCBI Taxonomy" id="1093900"/>
    <lineage>
        <taxon>Eukaryota</taxon>
        <taxon>Fungi</taxon>
        <taxon>Dikarya</taxon>
        <taxon>Ascomycota</taxon>
        <taxon>Pezizomycotina</taxon>
        <taxon>Sordariomycetes</taxon>
        <taxon>Sordariomycetidae</taxon>
        <taxon>Thyridiales</taxon>
        <taxon>Thyridiaceae</taxon>
        <taxon>Thyridium</taxon>
    </lineage>
</organism>
<dbReference type="InterPro" id="IPR009011">
    <property type="entry name" value="Man6P_isomerase_rcpt-bd_dom_sf"/>
</dbReference>
<evidence type="ECO:0000256" key="10">
    <source>
        <dbReference type="ARBA" id="ARBA00022927"/>
    </source>
</evidence>
<evidence type="ECO:0000256" key="20">
    <source>
        <dbReference type="SAM" id="SignalP"/>
    </source>
</evidence>
<evidence type="ECO:0000256" key="8">
    <source>
        <dbReference type="ARBA" id="ARBA00022692"/>
    </source>
</evidence>
<evidence type="ECO:0000256" key="14">
    <source>
        <dbReference type="ARBA" id="ARBA00023128"/>
    </source>
</evidence>
<evidence type="ECO:0000256" key="4">
    <source>
        <dbReference type="ARBA" id="ARBA00004614"/>
    </source>
</evidence>
<evidence type="ECO:0000256" key="19">
    <source>
        <dbReference type="SAM" id="Phobius"/>
    </source>
</evidence>
<dbReference type="GO" id="GO:0030659">
    <property type="term" value="C:cytoplasmic vesicle membrane"/>
    <property type="evidence" value="ECO:0007669"/>
    <property type="project" value="UniProtKB-SubCell"/>
</dbReference>
<evidence type="ECO:0000256" key="6">
    <source>
        <dbReference type="ARBA" id="ARBA00013776"/>
    </source>
</evidence>
<comment type="similarity">
    <text evidence="5">Belongs to the ATG27 family.</text>
</comment>